<dbReference type="Pfam" id="PF20335">
    <property type="entry name" value="DUF6630"/>
    <property type="match status" value="1"/>
</dbReference>
<dbReference type="RefSeq" id="WP_177026090.1">
    <property type="nucleotide sequence ID" value="NZ_JACAQR010000015.1"/>
</dbReference>
<protein>
    <recommendedName>
        <fullName evidence="1">DUF6630 domain-containing protein</fullName>
    </recommendedName>
</protein>
<comment type="caution">
    <text evidence="2">The sequence shown here is derived from an EMBL/GenBank/DDBJ whole genome shotgun (WGS) entry which is preliminary data.</text>
</comment>
<proteinExistence type="predicted"/>
<organism evidence="2 3">
    <name type="scientific">Pseudomonas yamanorum</name>
    <dbReference type="NCBI Taxonomy" id="515393"/>
    <lineage>
        <taxon>Bacteria</taxon>
        <taxon>Pseudomonadati</taxon>
        <taxon>Pseudomonadota</taxon>
        <taxon>Gammaproteobacteria</taxon>
        <taxon>Pseudomonadales</taxon>
        <taxon>Pseudomonadaceae</taxon>
        <taxon>Pseudomonas</taxon>
    </lineage>
</organism>
<sequence>MGIWDRLFGGRFTMPPPEETNASHAAIMREMRPPEFAQQKQALKTLTQTLLARAPEEESARLVRRVLRQYSVRQDAVTALSLGLLEDTRGQKLDYLTLLAVDWRGYDSFEYLAPYLASASGVQEPYVYVHDGKSSMAEVLERFDQWLARFGKRYVHLDSGDDDFQGFIIDAEQVDATIELARVAGINASLENF</sequence>
<accession>A0AAJ3LHV7</accession>
<dbReference type="AlphaFoldDB" id="A0AAJ3LHV7"/>
<feature type="domain" description="DUF6630" evidence="1">
    <location>
        <begin position="94"/>
        <end position="188"/>
    </location>
</feature>
<name>A0AAJ3LHV7_9PSED</name>
<gene>
    <name evidence="2" type="ORF">HX826_12600</name>
</gene>
<dbReference type="Proteomes" id="UP000546584">
    <property type="component" value="Unassembled WGS sequence"/>
</dbReference>
<evidence type="ECO:0000259" key="1">
    <source>
        <dbReference type="Pfam" id="PF20335"/>
    </source>
</evidence>
<dbReference type="InterPro" id="IPR046582">
    <property type="entry name" value="DUF6630"/>
</dbReference>
<evidence type="ECO:0000313" key="3">
    <source>
        <dbReference type="Proteomes" id="UP000546584"/>
    </source>
</evidence>
<dbReference type="EMBL" id="JACAQR010000015">
    <property type="protein sequence ID" value="NWD42702.1"/>
    <property type="molecule type" value="Genomic_DNA"/>
</dbReference>
<evidence type="ECO:0000313" key="2">
    <source>
        <dbReference type="EMBL" id="NWD42702.1"/>
    </source>
</evidence>
<reference evidence="2 3" key="1">
    <citation type="submission" date="2020-04" db="EMBL/GenBank/DDBJ databases">
        <title>Molecular characterization of pseudomonads from Agaricus bisporus reveal novel blotch 2 pathogens in Western Europe.</title>
        <authorList>
            <person name="Taparia T."/>
            <person name="Krijger M."/>
            <person name="Haynes E."/>
            <person name="Elpinstone J.G."/>
            <person name="Noble R."/>
            <person name="Van Der Wolf J."/>
        </authorList>
    </citation>
    <scope>NUCLEOTIDE SEQUENCE [LARGE SCALE GENOMIC DNA]</scope>
    <source>
        <strain evidence="2 3">IPO3753</strain>
    </source>
</reference>